<evidence type="ECO:0000256" key="1">
    <source>
        <dbReference type="SAM" id="Phobius"/>
    </source>
</evidence>
<name>A0A2A9HI78_TEPT2</name>
<protein>
    <submittedName>
        <fullName evidence="2">Uncharacterized protein</fullName>
    </submittedName>
</protein>
<dbReference type="Proteomes" id="UP000223071">
    <property type="component" value="Unassembled WGS sequence"/>
</dbReference>
<keyword evidence="1" id="KW-0812">Transmembrane</keyword>
<feature type="transmembrane region" description="Helical" evidence="1">
    <location>
        <begin position="6"/>
        <end position="28"/>
    </location>
</feature>
<sequence length="102" mass="10921">MYTAVFVSLYLLGWGMLAFLPWLGWSVATRGRAGLWNLPLCLAAGITAGFAVPLLGATGWAGLWLSFALAFFVPLCLLAARHWARIPQPAASPAPGRPPQRS</sequence>
<keyword evidence="3" id="KW-1185">Reference proteome</keyword>
<accession>A0A2A9HI78</accession>
<keyword evidence="1" id="KW-0472">Membrane</keyword>
<organism evidence="2 3">
    <name type="scientific">Tepidiforma thermophila (strain KCTC 52669 / CGMCC 1.13589 / G233)</name>
    <dbReference type="NCBI Taxonomy" id="2761530"/>
    <lineage>
        <taxon>Bacteria</taxon>
        <taxon>Bacillati</taxon>
        <taxon>Chloroflexota</taxon>
        <taxon>Tepidiformia</taxon>
        <taxon>Tepidiformales</taxon>
        <taxon>Tepidiformaceae</taxon>
        <taxon>Tepidiforma</taxon>
    </lineage>
</organism>
<keyword evidence="1" id="KW-1133">Transmembrane helix</keyword>
<proteinExistence type="predicted"/>
<feature type="transmembrane region" description="Helical" evidence="1">
    <location>
        <begin position="35"/>
        <end position="55"/>
    </location>
</feature>
<dbReference type="AlphaFoldDB" id="A0A2A9HI78"/>
<reference evidence="2 3" key="1">
    <citation type="submission" date="2017-09" db="EMBL/GenBank/DDBJ databases">
        <title>Sequencing the genomes of two abundant thermophiles in Great Basin hot springs: Thermocrinis jamiesonii and novel Chloroflexi Thermoflexus hugenholtzii.</title>
        <authorList>
            <person name="Hedlund B."/>
        </authorList>
    </citation>
    <scope>NUCLEOTIDE SEQUENCE [LARGE SCALE GENOMIC DNA]</scope>
    <source>
        <strain evidence="2 3">G233</strain>
    </source>
</reference>
<feature type="transmembrane region" description="Helical" evidence="1">
    <location>
        <begin position="61"/>
        <end position="80"/>
    </location>
</feature>
<dbReference type="RefSeq" id="WP_098504081.1">
    <property type="nucleotide sequence ID" value="NZ_PDJQ01000001.1"/>
</dbReference>
<evidence type="ECO:0000313" key="3">
    <source>
        <dbReference type="Proteomes" id="UP000223071"/>
    </source>
</evidence>
<gene>
    <name evidence="2" type="ORF">A9A59_1956</name>
</gene>
<dbReference type="EMBL" id="PDJQ01000001">
    <property type="protein sequence ID" value="PFG74715.1"/>
    <property type="molecule type" value="Genomic_DNA"/>
</dbReference>
<comment type="caution">
    <text evidence="2">The sequence shown here is derived from an EMBL/GenBank/DDBJ whole genome shotgun (WGS) entry which is preliminary data.</text>
</comment>
<evidence type="ECO:0000313" key="2">
    <source>
        <dbReference type="EMBL" id="PFG74715.1"/>
    </source>
</evidence>